<evidence type="ECO:0000313" key="3">
    <source>
        <dbReference type="EMBL" id="MBC8176777.1"/>
    </source>
</evidence>
<reference evidence="3 4" key="1">
    <citation type="submission" date="2020-08" db="EMBL/GenBank/DDBJ databases">
        <title>Bridging the membrane lipid divide: bacteria of the FCB group superphylum have the potential to synthesize archaeal ether lipids.</title>
        <authorList>
            <person name="Villanueva L."/>
            <person name="Von Meijenfeldt F.A.B."/>
            <person name="Westbye A.B."/>
            <person name="Yadav S."/>
            <person name="Hopmans E.C."/>
            <person name="Dutilh B.E."/>
            <person name="Sinninghe Damste J.S."/>
        </authorList>
    </citation>
    <scope>NUCLEOTIDE SEQUENCE [LARGE SCALE GENOMIC DNA]</scope>
    <source>
        <strain evidence="3">NIOZ-UU27</strain>
    </source>
</reference>
<comment type="caution">
    <text evidence="3">The sequence shown here is derived from an EMBL/GenBank/DDBJ whole genome shotgun (WGS) entry which is preliminary data.</text>
</comment>
<dbReference type="InterPro" id="IPR036005">
    <property type="entry name" value="Creatinase/aminopeptidase-like"/>
</dbReference>
<dbReference type="SUPFAM" id="SSF55920">
    <property type="entry name" value="Creatinase/aminopeptidase"/>
    <property type="match status" value="1"/>
</dbReference>
<dbReference type="Pfam" id="PF00557">
    <property type="entry name" value="Peptidase_M24"/>
    <property type="match status" value="1"/>
</dbReference>
<sequence length="395" mass="43465">MSRSLMEKEISKRLKRFQEKLIAHGVDGAIIVQKTDLYYFSGTDQDAHLWVPASGQPFLMVRKSMDRAMKDAVIETIVPLNSFSQIPEYIKGQGGKDTGTIGLEMDVLPVNRYLAYQRLFPEKEMIDVSLLIRETRMIKSAYEISCITRAALMADNTYEKVPEFLKEAETEIDLTYRVEAFYRSQGHPGIIPTRGFNNEALYGQIASGKGAATPSNSGGPTGGKGLGPFFSQGASLERIGRNEPILVDYAASSDGYIADLTRIFSLGKLKETFIHAHEVALTIQDVLSREAVPGVKAERLYDLALEIVKEAGLTAGFMGYPDPVPFVGHGVGLELDELPVIGRGSDTILSEGMVIALEPKFVFPDEGVVGIENMFVIIKNGTKRLTRFPDAIMIC</sequence>
<protein>
    <submittedName>
        <fullName evidence="3">Aminopeptidase P family protein</fullName>
    </submittedName>
</protein>
<dbReference type="SUPFAM" id="SSF53092">
    <property type="entry name" value="Creatinase/prolidase N-terminal domain"/>
    <property type="match status" value="1"/>
</dbReference>
<dbReference type="PANTHER" id="PTHR46112">
    <property type="entry name" value="AMINOPEPTIDASE"/>
    <property type="match status" value="1"/>
</dbReference>
<dbReference type="GO" id="GO:0004177">
    <property type="term" value="F:aminopeptidase activity"/>
    <property type="evidence" value="ECO:0007669"/>
    <property type="project" value="UniProtKB-KW"/>
</dbReference>
<evidence type="ECO:0000259" key="1">
    <source>
        <dbReference type="Pfam" id="PF00557"/>
    </source>
</evidence>
<keyword evidence="3" id="KW-0378">Hydrolase</keyword>
<accession>A0A8J6MWD5</accession>
<dbReference type="CDD" id="cd01066">
    <property type="entry name" value="APP_MetAP"/>
    <property type="match status" value="1"/>
</dbReference>
<dbReference type="Proteomes" id="UP000650524">
    <property type="component" value="Unassembled WGS sequence"/>
</dbReference>
<dbReference type="Gene3D" id="3.40.350.10">
    <property type="entry name" value="Creatinase/prolidase N-terminal domain"/>
    <property type="match status" value="1"/>
</dbReference>
<keyword evidence="3" id="KW-0031">Aminopeptidase</keyword>
<dbReference type="InterPro" id="IPR029149">
    <property type="entry name" value="Creatin/AminoP/Spt16_N"/>
</dbReference>
<dbReference type="Pfam" id="PF01321">
    <property type="entry name" value="Creatinase_N"/>
    <property type="match status" value="1"/>
</dbReference>
<dbReference type="InterPro" id="IPR000587">
    <property type="entry name" value="Creatinase_N"/>
</dbReference>
<feature type="domain" description="Creatinase N-terminal" evidence="2">
    <location>
        <begin position="13"/>
        <end position="138"/>
    </location>
</feature>
<gene>
    <name evidence="3" type="ORF">H8E19_05180</name>
</gene>
<name>A0A8J6MWD5_9DELT</name>
<evidence type="ECO:0000259" key="2">
    <source>
        <dbReference type="Pfam" id="PF01321"/>
    </source>
</evidence>
<dbReference type="Gene3D" id="3.90.230.10">
    <property type="entry name" value="Creatinase/methionine aminopeptidase superfamily"/>
    <property type="match status" value="1"/>
</dbReference>
<keyword evidence="3" id="KW-0645">Protease</keyword>
<dbReference type="InterPro" id="IPR050659">
    <property type="entry name" value="Peptidase_M24B"/>
</dbReference>
<dbReference type="AlphaFoldDB" id="A0A8J6MWD5"/>
<organism evidence="3 4">
    <name type="scientific">Candidatus Desulfacyla euxinica</name>
    <dbReference type="NCBI Taxonomy" id="2841693"/>
    <lineage>
        <taxon>Bacteria</taxon>
        <taxon>Deltaproteobacteria</taxon>
        <taxon>Candidatus Desulfacyla</taxon>
    </lineage>
</organism>
<evidence type="ECO:0000313" key="4">
    <source>
        <dbReference type="Proteomes" id="UP000650524"/>
    </source>
</evidence>
<feature type="domain" description="Peptidase M24" evidence="1">
    <location>
        <begin position="146"/>
        <end position="377"/>
    </location>
</feature>
<dbReference type="InterPro" id="IPR000994">
    <property type="entry name" value="Pept_M24"/>
</dbReference>
<proteinExistence type="predicted"/>
<dbReference type="EMBL" id="JACNJD010000160">
    <property type="protein sequence ID" value="MBC8176777.1"/>
    <property type="molecule type" value="Genomic_DNA"/>
</dbReference>
<dbReference type="PANTHER" id="PTHR46112:SF2">
    <property type="entry name" value="XAA-PRO AMINOPEPTIDASE P-RELATED"/>
    <property type="match status" value="1"/>
</dbReference>